<reference evidence="1" key="1">
    <citation type="submission" date="2018-05" db="EMBL/GenBank/DDBJ databases">
        <authorList>
            <person name="Lanie J.A."/>
            <person name="Ng W.-L."/>
            <person name="Kazmierczak K.M."/>
            <person name="Andrzejewski T.M."/>
            <person name="Davidsen T.M."/>
            <person name="Wayne K.J."/>
            <person name="Tettelin H."/>
            <person name="Glass J.I."/>
            <person name="Rusch D."/>
            <person name="Podicherti R."/>
            <person name="Tsui H.-C.T."/>
            <person name="Winkler M.E."/>
        </authorList>
    </citation>
    <scope>NUCLEOTIDE SEQUENCE</scope>
</reference>
<proteinExistence type="predicted"/>
<dbReference type="AlphaFoldDB" id="A0A382JPY2"/>
<dbReference type="EMBL" id="UINC01075533">
    <property type="protein sequence ID" value="SVC13806.1"/>
    <property type="molecule type" value="Genomic_DNA"/>
</dbReference>
<evidence type="ECO:0000313" key="1">
    <source>
        <dbReference type="EMBL" id="SVC13806.1"/>
    </source>
</evidence>
<organism evidence="1">
    <name type="scientific">marine metagenome</name>
    <dbReference type="NCBI Taxonomy" id="408172"/>
    <lineage>
        <taxon>unclassified sequences</taxon>
        <taxon>metagenomes</taxon>
        <taxon>ecological metagenomes</taxon>
    </lineage>
</organism>
<protein>
    <submittedName>
        <fullName evidence="1">Uncharacterized protein</fullName>
    </submittedName>
</protein>
<feature type="non-terminal residue" evidence="1">
    <location>
        <position position="27"/>
    </location>
</feature>
<name>A0A382JPY2_9ZZZZ</name>
<accession>A0A382JPY2</accession>
<sequence>MADHTPNATKSASAISYLINTNKINTL</sequence>
<feature type="non-terminal residue" evidence="1">
    <location>
        <position position="1"/>
    </location>
</feature>
<gene>
    <name evidence="1" type="ORF">METZ01_LOCUS266660</name>
</gene>